<dbReference type="Pfam" id="PF26640">
    <property type="entry name" value="DUF8212"/>
    <property type="match status" value="1"/>
</dbReference>
<dbReference type="AlphaFoldDB" id="A0A1S7UU83"/>
<dbReference type="PANTHER" id="PTHR10622">
    <property type="entry name" value="HET DOMAIN-CONTAINING PROTEIN"/>
    <property type="match status" value="1"/>
</dbReference>
<protein>
    <submittedName>
        <fullName evidence="3">Putative het domain protein</fullName>
    </submittedName>
</protein>
<sequence>MRLINTTTLKVHEFPGDSTHSYAILSHTWDEEECTLQDMPTLNLEFRQQKSYAKIKSCCEQAVKDGLSWAWVDTCCIDKTSTTELSEAINSMFRWYSNAKVCYAYLADVTGIAEFASSRWFTRGWTLQELIAPRVIQFYTSDWTFLGSKSSLGNMIQKITGIDESVLATGNCSQACVAKRMSWAAGRNTTRVEDQAYSLMGIFDVNMPLVYGEGKKAFLRLQQEIMRVSDDQSLFAWGAPQIFPDMHGFLMSQAQQPHGLFADSPADFDTTHDLLEVGSKEDSPPPVIHGNGVRVQYPVCMRGEYEFIILACTTRHTAQAYLAVPVECWDGQFYARCGQLVVIFPEHWTKARAKVLVVKEPVTIPPSLLDSFQLVRVPNATRPRKQDQFILDEVYCLPQATYKPATHSISFPPQNRGPQAILFFTSSLVFEKKIQSKHGIFPLRSFAIILGGSNSPWAVFVPILRDGCADTDFYNMLHADAEFVRFCMKKSQLKHSLLQPDLARQILHRRRYRSWIGEILSAWVEPRYRGPLKHQNLEISVDLNVKQINLVEKTIFVFIDIYEIMVGQGGKKPNFVHSYNLLHGELISTERRSQSYHPDWLTLDQLEWFIDRVP</sequence>
<evidence type="ECO:0000259" key="1">
    <source>
        <dbReference type="Pfam" id="PF06985"/>
    </source>
</evidence>
<gene>
    <name evidence="3" type="ORF">SAMD00023353_2200220</name>
</gene>
<feature type="domain" description="DUF8212" evidence="2">
    <location>
        <begin position="216"/>
        <end position="270"/>
    </location>
</feature>
<reference evidence="3" key="1">
    <citation type="submission" date="2016-03" db="EMBL/GenBank/DDBJ databases">
        <title>Draft genome sequence of Rosellinia necatrix.</title>
        <authorList>
            <person name="Kanematsu S."/>
        </authorList>
    </citation>
    <scope>NUCLEOTIDE SEQUENCE [LARGE SCALE GENOMIC DNA]</scope>
    <source>
        <strain evidence="3">W97</strain>
    </source>
</reference>
<name>A0A1S7UU83_ROSNE</name>
<evidence type="ECO:0000313" key="3">
    <source>
        <dbReference type="EMBL" id="GAP85093.1"/>
    </source>
</evidence>
<feature type="domain" description="Heterokaryon incompatibility" evidence="1">
    <location>
        <begin position="22"/>
        <end position="108"/>
    </location>
</feature>
<accession>A0A1S7UU83</accession>
<dbReference type="Proteomes" id="UP000054516">
    <property type="component" value="Unassembled WGS sequence"/>
</dbReference>
<evidence type="ECO:0000259" key="2">
    <source>
        <dbReference type="Pfam" id="PF26640"/>
    </source>
</evidence>
<proteinExistence type="predicted"/>
<dbReference type="PANTHER" id="PTHR10622:SF10">
    <property type="entry name" value="HET DOMAIN-CONTAINING PROTEIN"/>
    <property type="match status" value="1"/>
</dbReference>
<organism evidence="3">
    <name type="scientific">Rosellinia necatrix</name>
    <name type="common">White root-rot fungus</name>
    <dbReference type="NCBI Taxonomy" id="77044"/>
    <lineage>
        <taxon>Eukaryota</taxon>
        <taxon>Fungi</taxon>
        <taxon>Dikarya</taxon>
        <taxon>Ascomycota</taxon>
        <taxon>Pezizomycotina</taxon>
        <taxon>Sordariomycetes</taxon>
        <taxon>Xylariomycetidae</taxon>
        <taxon>Xylariales</taxon>
        <taxon>Xylariaceae</taxon>
        <taxon>Rosellinia</taxon>
    </lineage>
</organism>
<dbReference type="OMA" id="HTAQAYL"/>
<dbReference type="EMBL" id="DF977467">
    <property type="protein sequence ID" value="GAP85093.1"/>
    <property type="molecule type" value="Genomic_DNA"/>
</dbReference>
<dbReference type="InterPro" id="IPR058525">
    <property type="entry name" value="DUF8212"/>
</dbReference>
<dbReference type="InterPro" id="IPR010730">
    <property type="entry name" value="HET"/>
</dbReference>
<dbReference type="STRING" id="77044.A0A1S7UU83"/>
<keyword evidence="4" id="KW-1185">Reference proteome</keyword>
<dbReference type="Pfam" id="PF06985">
    <property type="entry name" value="HET"/>
    <property type="match status" value="1"/>
</dbReference>
<dbReference type="OrthoDB" id="194358at2759"/>
<evidence type="ECO:0000313" key="4">
    <source>
        <dbReference type="Proteomes" id="UP000054516"/>
    </source>
</evidence>